<name>A0A1I0GBZ5_9FIRM</name>
<accession>A0A1I0GBZ5</accession>
<dbReference type="RefSeq" id="WP_092355082.1">
    <property type="nucleotide sequence ID" value="NZ_FOIN01000028.1"/>
</dbReference>
<gene>
    <name evidence="1" type="ORF">SAMN04489758_1286</name>
</gene>
<evidence type="ECO:0000313" key="2">
    <source>
        <dbReference type="Proteomes" id="UP000198558"/>
    </source>
</evidence>
<dbReference type="AlphaFoldDB" id="A0A1I0GBZ5"/>
<sequence length="225" mass="26284">MMKKLCELVTIEENNENCVVLKVKPNKRLELIKLGCFNGNEVIFVLTKGDDETIRIIEDSKKSYSWDRHTLVVDNMNVKRQLITECIIRDMDIYCGKNKKLILKSMRDLSEPIVEHTIKFILSRKVDVHKDDEYYGFFDTINDAKLHFEKLGFHLSFKEMKVTQTGVVVCYFKISKPNKKIIRKQLLKHTIIKNSSIYSNIIELEVNIIDKVNKTSVVDITTHCK</sequence>
<dbReference type="GeneID" id="78288944"/>
<protein>
    <submittedName>
        <fullName evidence="1">Uncharacterized protein</fullName>
    </submittedName>
</protein>
<dbReference type="Proteomes" id="UP000198558">
    <property type="component" value="Unassembled WGS sequence"/>
</dbReference>
<evidence type="ECO:0000313" key="1">
    <source>
        <dbReference type="EMBL" id="SET68282.1"/>
    </source>
</evidence>
<reference evidence="2" key="1">
    <citation type="submission" date="2016-10" db="EMBL/GenBank/DDBJ databases">
        <authorList>
            <person name="Varghese N."/>
            <person name="Submissions S."/>
        </authorList>
    </citation>
    <scope>NUCLEOTIDE SEQUENCE [LARGE SCALE GENOMIC DNA]</scope>
    <source>
        <strain evidence="2">DSM 1551</strain>
    </source>
</reference>
<proteinExistence type="predicted"/>
<keyword evidence="2" id="KW-1185">Reference proteome</keyword>
<organism evidence="1 2">
    <name type="scientific">Thomasclavelia cocleata</name>
    <dbReference type="NCBI Taxonomy" id="69824"/>
    <lineage>
        <taxon>Bacteria</taxon>
        <taxon>Bacillati</taxon>
        <taxon>Bacillota</taxon>
        <taxon>Erysipelotrichia</taxon>
        <taxon>Erysipelotrichales</taxon>
        <taxon>Coprobacillaceae</taxon>
        <taxon>Thomasclavelia</taxon>
    </lineage>
</organism>
<dbReference type="EMBL" id="FOIN01000028">
    <property type="protein sequence ID" value="SET68282.1"/>
    <property type="molecule type" value="Genomic_DNA"/>
</dbReference>